<dbReference type="InterPro" id="IPR007160">
    <property type="entry name" value="DUF362"/>
</dbReference>
<dbReference type="Proteomes" id="UP000273978">
    <property type="component" value="Unassembled WGS sequence"/>
</dbReference>
<dbReference type="Proteomes" id="UP000251060">
    <property type="component" value="Unassembled WGS sequence"/>
</dbReference>
<dbReference type="EMBL" id="RJJF01000015">
    <property type="protein sequence ID" value="RNI09265.1"/>
    <property type="molecule type" value="Genomic_DNA"/>
</dbReference>
<accession>A0A314ZTH1</accession>
<sequence length="155" mass="16821">MFGAVSLRIRKEGHMMADPLIFSEVLLDIYNVATPQLSLIDAVVGMEGDGPSRGKPINVGAILASKDGISLDIVAAQLMGFNSLSIPSNLVAEKFHGKDSPEVIGLDVNEIAVPFKRPDPSMLRMLPVWIVHYAGNLFTVRPAIDWENATPVERV</sequence>
<evidence type="ECO:0000313" key="4">
    <source>
        <dbReference type="Proteomes" id="UP000251060"/>
    </source>
</evidence>
<name>A0A314ZTH1_9EURY</name>
<gene>
    <name evidence="2" type="ORF">B0H22_103188</name>
    <name evidence="3" type="ORF">EDD83_04710</name>
</gene>
<dbReference type="AlphaFoldDB" id="A0A314ZTH1"/>
<reference evidence="3 5" key="2">
    <citation type="submission" date="2018-10" db="EMBL/GenBank/DDBJ databases">
        <title>Cultivation of a novel Methanohalophilus strain from Kebrit Deep of the Red Sea and a genomic comparison of members of the genus Methanohalophilus.</title>
        <authorList>
            <person name="Guan Y."/>
            <person name="Ngugi D.K."/>
            <person name="Stingl U."/>
        </authorList>
    </citation>
    <scope>NUCLEOTIDE SEQUENCE [LARGE SCALE GENOMIC DNA]</scope>
    <source>
        <strain evidence="3 5">DSM 10369</strain>
    </source>
</reference>
<protein>
    <submittedName>
        <fullName evidence="3">DUF362 domain-containing protein</fullName>
    </submittedName>
</protein>
<evidence type="ECO:0000313" key="5">
    <source>
        <dbReference type="Proteomes" id="UP000273978"/>
    </source>
</evidence>
<organism evidence="2 4">
    <name type="scientific">Methanohalophilus euhalobius</name>
    <dbReference type="NCBI Taxonomy" id="51203"/>
    <lineage>
        <taxon>Archaea</taxon>
        <taxon>Methanobacteriati</taxon>
        <taxon>Methanobacteriota</taxon>
        <taxon>Stenosarchaea group</taxon>
        <taxon>Methanomicrobia</taxon>
        <taxon>Methanosarcinales</taxon>
        <taxon>Methanosarcinaceae</taxon>
        <taxon>Methanohalophilus</taxon>
    </lineage>
</organism>
<evidence type="ECO:0000313" key="2">
    <source>
        <dbReference type="EMBL" id="PQV43175.1"/>
    </source>
</evidence>
<evidence type="ECO:0000259" key="1">
    <source>
        <dbReference type="Pfam" id="PF04015"/>
    </source>
</evidence>
<reference evidence="2 4" key="1">
    <citation type="submission" date="2018-02" db="EMBL/GenBank/DDBJ databases">
        <title>Subsurface microbial communities from deep shales in Ohio and West Virginia, USA.</title>
        <authorList>
            <person name="Wrighton K."/>
        </authorList>
    </citation>
    <scope>NUCLEOTIDE SEQUENCE [LARGE SCALE GENOMIC DNA]</scope>
    <source>
        <strain evidence="2 4">DSM 10369</strain>
    </source>
</reference>
<feature type="domain" description="DUF362" evidence="1">
    <location>
        <begin position="1"/>
        <end position="76"/>
    </location>
</feature>
<proteinExistence type="predicted"/>
<evidence type="ECO:0000313" key="3">
    <source>
        <dbReference type="EMBL" id="RNI09265.1"/>
    </source>
</evidence>
<dbReference type="EMBL" id="PVBU01000003">
    <property type="protein sequence ID" value="PQV43175.1"/>
    <property type="molecule type" value="Genomic_DNA"/>
</dbReference>
<comment type="caution">
    <text evidence="2">The sequence shown here is derived from an EMBL/GenBank/DDBJ whole genome shotgun (WGS) entry which is preliminary data.</text>
</comment>
<dbReference type="Pfam" id="PF04015">
    <property type="entry name" value="DUF362"/>
    <property type="match status" value="1"/>
</dbReference>